<dbReference type="AlphaFoldDB" id="A0A8S9M776"/>
<keyword evidence="5" id="KW-0539">Nucleus</keyword>
<reference evidence="7" key="1">
    <citation type="submission" date="2019-12" db="EMBL/GenBank/DDBJ databases">
        <title>Genome sequencing and annotation of Brassica cretica.</title>
        <authorList>
            <person name="Studholme D.J."/>
            <person name="Sarris P.F."/>
        </authorList>
    </citation>
    <scope>NUCLEOTIDE SEQUENCE</scope>
    <source>
        <strain evidence="7">PFS-102/07</strain>
        <tissue evidence="7">Leaf</tissue>
    </source>
</reference>
<evidence type="ECO:0000259" key="6">
    <source>
        <dbReference type="PROSITE" id="PS50066"/>
    </source>
</evidence>
<dbReference type="GO" id="GO:0045944">
    <property type="term" value="P:positive regulation of transcription by RNA polymerase II"/>
    <property type="evidence" value="ECO:0007669"/>
    <property type="project" value="InterPro"/>
</dbReference>
<dbReference type="SUPFAM" id="SSF55455">
    <property type="entry name" value="SRF-like"/>
    <property type="match status" value="1"/>
</dbReference>
<comment type="subcellular location">
    <subcellularLocation>
        <location evidence="1">Nucleus</location>
    </subcellularLocation>
</comment>
<dbReference type="EMBL" id="QGKY02000089">
    <property type="protein sequence ID" value="KAF2613781.1"/>
    <property type="molecule type" value="Genomic_DNA"/>
</dbReference>
<dbReference type="PANTHER" id="PTHR48019">
    <property type="entry name" value="SERUM RESPONSE FACTOR HOMOLOG"/>
    <property type="match status" value="1"/>
</dbReference>
<dbReference type="Pfam" id="PF00319">
    <property type="entry name" value="SRF-TF"/>
    <property type="match status" value="1"/>
</dbReference>
<dbReference type="CDD" id="cd00265">
    <property type="entry name" value="MADS_MEF2_like"/>
    <property type="match status" value="1"/>
</dbReference>
<evidence type="ECO:0000256" key="3">
    <source>
        <dbReference type="ARBA" id="ARBA00023125"/>
    </source>
</evidence>
<dbReference type="InterPro" id="IPR002100">
    <property type="entry name" value="TF_MADSbox"/>
</dbReference>
<evidence type="ECO:0000256" key="1">
    <source>
        <dbReference type="ARBA" id="ARBA00004123"/>
    </source>
</evidence>
<dbReference type="InterPro" id="IPR033896">
    <property type="entry name" value="MEF2-like_N"/>
</dbReference>
<dbReference type="InterPro" id="IPR036879">
    <property type="entry name" value="TF_MADSbox_sf"/>
</dbReference>
<dbReference type="PRINTS" id="PR00404">
    <property type="entry name" value="MADSDOMAIN"/>
</dbReference>
<dbReference type="PROSITE" id="PS00350">
    <property type="entry name" value="MADS_BOX_1"/>
    <property type="match status" value="1"/>
</dbReference>
<evidence type="ECO:0000256" key="2">
    <source>
        <dbReference type="ARBA" id="ARBA00023015"/>
    </source>
</evidence>
<organism evidence="7">
    <name type="scientific">Brassica cretica</name>
    <name type="common">Mustard</name>
    <dbReference type="NCBI Taxonomy" id="69181"/>
    <lineage>
        <taxon>Eukaryota</taxon>
        <taxon>Viridiplantae</taxon>
        <taxon>Streptophyta</taxon>
        <taxon>Embryophyta</taxon>
        <taxon>Tracheophyta</taxon>
        <taxon>Spermatophyta</taxon>
        <taxon>Magnoliopsida</taxon>
        <taxon>eudicotyledons</taxon>
        <taxon>Gunneridae</taxon>
        <taxon>Pentapetalae</taxon>
        <taxon>rosids</taxon>
        <taxon>malvids</taxon>
        <taxon>Brassicales</taxon>
        <taxon>Brassicaceae</taxon>
        <taxon>Brassiceae</taxon>
        <taxon>Brassica</taxon>
    </lineage>
</organism>
<evidence type="ECO:0000256" key="4">
    <source>
        <dbReference type="ARBA" id="ARBA00023163"/>
    </source>
</evidence>
<sequence length="152" mass="17244">MGRGKIEIKRIENSTNRQVTFCKRRNGLLKKAYELSVLCDAEVALIVFSTRGRLYEYANNKRFVVHVRIRSPFSFSGRVRCGVRRSGYKTAEALEANTDLGSSSSRARVLEEGEIEAVEVVMNSFGYRSAWRENGERSGWSAVEGNEKIRTI</sequence>
<keyword evidence="2" id="KW-0805">Transcription regulation</keyword>
<gene>
    <name evidence="7" type="ORF">F2Q70_00009165</name>
</gene>
<comment type="caution">
    <text evidence="7">The sequence shown here is derived from an EMBL/GenBank/DDBJ whole genome shotgun (WGS) entry which is preliminary data.</text>
</comment>
<evidence type="ECO:0000256" key="5">
    <source>
        <dbReference type="ARBA" id="ARBA00023242"/>
    </source>
</evidence>
<proteinExistence type="predicted"/>
<feature type="domain" description="MADS-box" evidence="6">
    <location>
        <begin position="1"/>
        <end position="61"/>
    </location>
</feature>
<evidence type="ECO:0000313" key="7">
    <source>
        <dbReference type="EMBL" id="KAF2613781.1"/>
    </source>
</evidence>
<name>A0A8S9M776_BRACR</name>
<dbReference type="GO" id="GO:0005634">
    <property type="term" value="C:nucleus"/>
    <property type="evidence" value="ECO:0007669"/>
    <property type="project" value="UniProtKB-SubCell"/>
</dbReference>
<accession>A0A8S9M776</accession>
<dbReference type="Gene3D" id="3.40.1810.10">
    <property type="entry name" value="Transcription factor, MADS-box"/>
    <property type="match status" value="1"/>
</dbReference>
<dbReference type="GO" id="GO:0046983">
    <property type="term" value="F:protein dimerization activity"/>
    <property type="evidence" value="ECO:0007669"/>
    <property type="project" value="InterPro"/>
</dbReference>
<dbReference type="SMART" id="SM00432">
    <property type="entry name" value="MADS"/>
    <property type="match status" value="1"/>
</dbReference>
<dbReference type="GO" id="GO:0000977">
    <property type="term" value="F:RNA polymerase II transcription regulatory region sequence-specific DNA binding"/>
    <property type="evidence" value="ECO:0007669"/>
    <property type="project" value="InterPro"/>
</dbReference>
<keyword evidence="4" id="KW-0804">Transcription</keyword>
<dbReference type="InterPro" id="IPR050142">
    <property type="entry name" value="MADS-box/MEF2_TF"/>
</dbReference>
<protein>
    <recommendedName>
        <fullName evidence="6">MADS-box domain-containing protein</fullName>
    </recommendedName>
</protein>
<dbReference type="PROSITE" id="PS50066">
    <property type="entry name" value="MADS_BOX_2"/>
    <property type="match status" value="1"/>
</dbReference>
<keyword evidence="3" id="KW-0238">DNA-binding</keyword>